<keyword evidence="9" id="KW-1185">Reference proteome</keyword>
<dbReference type="GO" id="GO:0016020">
    <property type="term" value="C:membrane"/>
    <property type="evidence" value="ECO:0007669"/>
    <property type="project" value="UniProtKB-SubCell"/>
</dbReference>
<dbReference type="GO" id="GO:0005230">
    <property type="term" value="F:extracellular ligand-gated monoatomic ion channel activity"/>
    <property type="evidence" value="ECO:0007669"/>
    <property type="project" value="InterPro"/>
</dbReference>
<dbReference type="InterPro" id="IPR036734">
    <property type="entry name" value="Neur_chan_lig-bd_sf"/>
</dbReference>
<dbReference type="OrthoDB" id="5975154at2759"/>
<evidence type="ECO:0000256" key="1">
    <source>
        <dbReference type="ARBA" id="ARBA00004141"/>
    </source>
</evidence>
<dbReference type="PANTHER" id="PTHR18945">
    <property type="entry name" value="NEUROTRANSMITTER GATED ION CHANNEL"/>
    <property type="match status" value="1"/>
</dbReference>
<dbReference type="PRINTS" id="PR00252">
    <property type="entry name" value="NRIONCHANNEL"/>
</dbReference>
<evidence type="ECO:0000256" key="2">
    <source>
        <dbReference type="ARBA" id="ARBA00022692"/>
    </source>
</evidence>
<dbReference type="InterPro" id="IPR006201">
    <property type="entry name" value="Neur_channel"/>
</dbReference>
<dbReference type="SUPFAM" id="SSF63712">
    <property type="entry name" value="Nicotinic receptor ligand binding domain-like"/>
    <property type="match status" value="1"/>
</dbReference>
<evidence type="ECO:0000256" key="4">
    <source>
        <dbReference type="ARBA" id="ARBA00023136"/>
    </source>
</evidence>
<dbReference type="GO" id="GO:0004888">
    <property type="term" value="F:transmembrane signaling receptor activity"/>
    <property type="evidence" value="ECO:0007669"/>
    <property type="project" value="InterPro"/>
</dbReference>
<dbReference type="AlphaFoldDB" id="A0A0M3K344"/>
<keyword evidence="2 5" id="KW-0812">Transmembrane</keyword>
<dbReference type="InterPro" id="IPR006202">
    <property type="entry name" value="Neur_chan_lig-bd"/>
</dbReference>
<protein>
    <submittedName>
        <fullName evidence="10">Neur_chan_LBD domain-containing protein</fullName>
    </submittedName>
</protein>
<keyword evidence="5" id="KW-0407">Ion channel</keyword>
<evidence type="ECO:0000256" key="5">
    <source>
        <dbReference type="RuleBase" id="RU000687"/>
    </source>
</evidence>
<reference evidence="10" key="1">
    <citation type="submission" date="2017-02" db="UniProtKB">
        <authorList>
            <consortium name="WormBaseParasite"/>
        </authorList>
    </citation>
    <scope>IDENTIFICATION</scope>
</reference>
<feature type="transmembrane region" description="Helical" evidence="5">
    <location>
        <begin position="334"/>
        <end position="360"/>
    </location>
</feature>
<keyword evidence="4 5" id="KW-0472">Membrane</keyword>
<dbReference type="InterPro" id="IPR018000">
    <property type="entry name" value="Neurotransmitter_ion_chnl_CS"/>
</dbReference>
<dbReference type="SUPFAM" id="SSF90112">
    <property type="entry name" value="Neurotransmitter-gated ion-channel transmembrane pore"/>
    <property type="match status" value="1"/>
</dbReference>
<evidence type="ECO:0000313" key="8">
    <source>
        <dbReference type="EMBL" id="VDK53342.1"/>
    </source>
</evidence>
<feature type="domain" description="Neurotransmitter-gated ion-channel ligand-binding" evidence="6">
    <location>
        <begin position="9"/>
        <end position="182"/>
    </location>
</feature>
<keyword evidence="3 5" id="KW-1133">Transmembrane helix</keyword>
<evidence type="ECO:0000259" key="7">
    <source>
        <dbReference type="Pfam" id="PF02932"/>
    </source>
</evidence>
<dbReference type="FunFam" id="2.70.170.10:FF:000028">
    <property type="entry name" value="AcetylCholine Receptor"/>
    <property type="match status" value="1"/>
</dbReference>
<feature type="transmembrane region" description="Helical" evidence="5">
    <location>
        <begin position="189"/>
        <end position="209"/>
    </location>
</feature>
<dbReference type="EMBL" id="UYRR01031929">
    <property type="protein sequence ID" value="VDK53342.1"/>
    <property type="molecule type" value="Genomic_DNA"/>
</dbReference>
<sequence length="361" mass="41931">MTNETDVSEKDLINWLLHEYDKRIRPVRNWTTRIEVTIQPQIYSLVDVDELREQITLLLWIPHSWKDEYLHWNPSEWGGITRVNVPADELWLPDGTIFNMYAHRSLSQLCFLFRLDVKESIPLSRIFARVTSDGLVEVDLNKLVDVRCPMDVRRFPFDKQICELQFGSWGFQIHQLVHRNKETFVPEHNVSFGLTTLLTMAVVLDMVTGQMPRSSAGLPLLGRYVLLETLVSIAAMLISVAVMIWNERVISYGRKPPVWIYKLVGDNEIGTDDRVKRLNGNPFRQPLLNNQKKTTEGIDKSNEVIEMLNSLVEYCSELRRADHEKNVWHRFFSLLDLISMLSLVIFNTILTLIAFSSVIFS</sequence>
<comment type="similarity">
    <text evidence="5">Belongs to the ligand-gated ion channel (TC 1.A.9) family.</text>
</comment>
<feature type="domain" description="Neurotransmitter-gated ion-channel transmembrane" evidence="7">
    <location>
        <begin position="190"/>
        <end position="251"/>
    </location>
</feature>
<dbReference type="WBParaSite" id="ASIM_0001537901-mRNA-1">
    <property type="protein sequence ID" value="ASIM_0001537901-mRNA-1"/>
    <property type="gene ID" value="ASIM_0001537901"/>
</dbReference>
<accession>A0A0M3K344</accession>
<comment type="subcellular location">
    <subcellularLocation>
        <location evidence="1">Membrane</location>
        <topology evidence="1">Multi-pass membrane protein</topology>
    </subcellularLocation>
</comment>
<keyword evidence="5" id="KW-0813">Transport</keyword>
<evidence type="ECO:0000313" key="10">
    <source>
        <dbReference type="WBParaSite" id="ASIM_0001537901-mRNA-1"/>
    </source>
</evidence>
<dbReference type="PROSITE" id="PS00236">
    <property type="entry name" value="NEUROTR_ION_CHANNEL"/>
    <property type="match status" value="1"/>
</dbReference>
<feature type="transmembrane region" description="Helical" evidence="5">
    <location>
        <begin position="221"/>
        <end position="245"/>
    </location>
</feature>
<organism evidence="10">
    <name type="scientific">Anisakis simplex</name>
    <name type="common">Herring worm</name>
    <dbReference type="NCBI Taxonomy" id="6269"/>
    <lineage>
        <taxon>Eukaryota</taxon>
        <taxon>Metazoa</taxon>
        <taxon>Ecdysozoa</taxon>
        <taxon>Nematoda</taxon>
        <taxon>Chromadorea</taxon>
        <taxon>Rhabditida</taxon>
        <taxon>Spirurina</taxon>
        <taxon>Ascaridomorpha</taxon>
        <taxon>Ascaridoidea</taxon>
        <taxon>Anisakidae</taxon>
        <taxon>Anisakis</taxon>
        <taxon>Anisakis simplex complex</taxon>
    </lineage>
</organism>
<name>A0A0M3K344_ANISI</name>
<dbReference type="InterPro" id="IPR036719">
    <property type="entry name" value="Neuro-gated_channel_TM_sf"/>
</dbReference>
<evidence type="ECO:0000259" key="6">
    <source>
        <dbReference type="Pfam" id="PF02931"/>
    </source>
</evidence>
<dbReference type="InterPro" id="IPR006029">
    <property type="entry name" value="Neurotrans-gated_channel_TM"/>
</dbReference>
<keyword evidence="5" id="KW-0406">Ion transport</keyword>
<dbReference type="CDD" id="cd18989">
    <property type="entry name" value="LGIC_ECD_cation"/>
    <property type="match status" value="1"/>
</dbReference>
<dbReference type="Pfam" id="PF02931">
    <property type="entry name" value="Neur_chan_LBD"/>
    <property type="match status" value="1"/>
</dbReference>
<gene>
    <name evidence="8" type="ORF">ASIM_LOCUS14788</name>
</gene>
<dbReference type="Proteomes" id="UP000267096">
    <property type="component" value="Unassembled WGS sequence"/>
</dbReference>
<comment type="caution">
    <text evidence="5">Lacks conserved residue(s) required for the propagation of feature annotation.</text>
</comment>
<evidence type="ECO:0000256" key="3">
    <source>
        <dbReference type="ARBA" id="ARBA00022989"/>
    </source>
</evidence>
<dbReference type="Pfam" id="PF02932">
    <property type="entry name" value="Neur_chan_memb"/>
    <property type="match status" value="1"/>
</dbReference>
<dbReference type="Gene3D" id="2.70.170.10">
    <property type="entry name" value="Neurotransmitter-gated ion-channel ligand-binding domain"/>
    <property type="match status" value="1"/>
</dbReference>
<proteinExistence type="inferred from homology"/>
<evidence type="ECO:0000313" key="9">
    <source>
        <dbReference type="Proteomes" id="UP000267096"/>
    </source>
</evidence>
<reference evidence="8 9" key="2">
    <citation type="submission" date="2018-11" db="EMBL/GenBank/DDBJ databases">
        <authorList>
            <consortium name="Pathogen Informatics"/>
        </authorList>
    </citation>
    <scope>NUCLEOTIDE SEQUENCE [LARGE SCALE GENOMIC DNA]</scope>
</reference>